<dbReference type="SUPFAM" id="SSF56281">
    <property type="entry name" value="Metallo-hydrolase/oxidoreductase"/>
    <property type="match status" value="1"/>
</dbReference>
<dbReference type="CDD" id="cd07726">
    <property type="entry name" value="ST1585-like_MBL-fold"/>
    <property type="match status" value="1"/>
</dbReference>
<name>A0A1W2B503_9BURK</name>
<dbReference type="InterPro" id="IPR036866">
    <property type="entry name" value="RibonucZ/Hydroxyglut_hydro"/>
</dbReference>
<evidence type="ECO:0000313" key="3">
    <source>
        <dbReference type="Proteomes" id="UP000192708"/>
    </source>
</evidence>
<sequence length="324" mass="35895">MNNGSLRYGIDLGNKVVLVDTGFVRPQFDAAYIISQRAPSGDRLAIIDTGTNFSVPRILATIKDLGCHYEQVSYIILTHVHLDHAGGAGLLMQYCPNAKLVVHPRGVRHMIDPRALRASAVSAYGESQVNQDYGKLVPIHPKKILEVGDGTLINLAGRILTILETPGHAKHHICIWDELTQGVFTGDTFGLSYRELDTSQGPFILPATTPSQFDPKALRMSLKKIMALRPDCLYLTHFGRVGPVARMYEGMLKMLDEVESLGKKLKTAESRHDFLKEGLLNIYLQALRNHGSQLGDFKIQELLELDIEQNALGMGSWMGKPLEI</sequence>
<feature type="domain" description="Metallo-beta-lactamase" evidence="1">
    <location>
        <begin position="28"/>
        <end position="237"/>
    </location>
</feature>
<dbReference type="InterPro" id="IPR001279">
    <property type="entry name" value="Metallo-B-lactamas"/>
</dbReference>
<dbReference type="RefSeq" id="WP_084284467.1">
    <property type="nucleotide sequence ID" value="NZ_FWXJ01000011.1"/>
</dbReference>
<dbReference type="Pfam" id="PF00753">
    <property type="entry name" value="Lactamase_B"/>
    <property type="match status" value="1"/>
</dbReference>
<dbReference type="Gene3D" id="3.60.15.10">
    <property type="entry name" value="Ribonuclease Z/Hydroxyacylglutathione hydrolase-like"/>
    <property type="match status" value="1"/>
</dbReference>
<evidence type="ECO:0000313" key="2">
    <source>
        <dbReference type="EMBL" id="SMC68067.1"/>
    </source>
</evidence>
<accession>A0A1W2B503</accession>
<dbReference type="OrthoDB" id="5443440at2"/>
<dbReference type="Proteomes" id="UP000192708">
    <property type="component" value="Unassembled WGS sequence"/>
</dbReference>
<dbReference type="InterPro" id="IPR037482">
    <property type="entry name" value="ST1585_MBL-fold"/>
</dbReference>
<gene>
    <name evidence="2" type="ORF">SAMN06296008_11182</name>
</gene>
<dbReference type="AlphaFoldDB" id="A0A1W2B503"/>
<evidence type="ECO:0000259" key="1">
    <source>
        <dbReference type="SMART" id="SM00849"/>
    </source>
</evidence>
<dbReference type="PANTHER" id="PTHR42951:SF22">
    <property type="entry name" value="METALLO BETA-LACTAMASE SUPERFAMILY LIPOPROTEIN"/>
    <property type="match status" value="1"/>
</dbReference>
<dbReference type="InterPro" id="IPR050855">
    <property type="entry name" value="NDM-1-like"/>
</dbReference>
<proteinExistence type="predicted"/>
<dbReference type="SMART" id="SM00849">
    <property type="entry name" value="Lactamase_B"/>
    <property type="match status" value="1"/>
</dbReference>
<reference evidence="2 3" key="1">
    <citation type="submission" date="2017-04" db="EMBL/GenBank/DDBJ databases">
        <authorList>
            <person name="Afonso C.L."/>
            <person name="Miller P.J."/>
            <person name="Scott M.A."/>
            <person name="Spackman E."/>
            <person name="Goraichik I."/>
            <person name="Dimitrov K.M."/>
            <person name="Suarez D.L."/>
            <person name="Swayne D.E."/>
        </authorList>
    </citation>
    <scope>NUCLEOTIDE SEQUENCE [LARGE SCALE GENOMIC DNA]</scope>
    <source>
        <strain evidence="2 3">VK13</strain>
    </source>
</reference>
<organism evidence="2 3">
    <name type="scientific">Polynucleobacter kasalickyi</name>
    <dbReference type="NCBI Taxonomy" id="1938817"/>
    <lineage>
        <taxon>Bacteria</taxon>
        <taxon>Pseudomonadati</taxon>
        <taxon>Pseudomonadota</taxon>
        <taxon>Betaproteobacteria</taxon>
        <taxon>Burkholderiales</taxon>
        <taxon>Burkholderiaceae</taxon>
        <taxon>Polynucleobacter</taxon>
    </lineage>
</organism>
<keyword evidence="3" id="KW-1185">Reference proteome</keyword>
<dbReference type="EMBL" id="FWXJ01000011">
    <property type="protein sequence ID" value="SMC68067.1"/>
    <property type="molecule type" value="Genomic_DNA"/>
</dbReference>
<protein>
    <submittedName>
        <fullName evidence="2">Glyoxylase, beta-lactamase superfamily II</fullName>
    </submittedName>
</protein>
<dbReference type="STRING" id="1938817.SAMN06296008_11182"/>
<dbReference type="PANTHER" id="PTHR42951">
    <property type="entry name" value="METALLO-BETA-LACTAMASE DOMAIN-CONTAINING"/>
    <property type="match status" value="1"/>
</dbReference>